<keyword evidence="5" id="KW-1185">Reference proteome</keyword>
<dbReference type="AlphaFoldDB" id="A0A1G9UZA3"/>
<name>A0A1G9UZA3_9FIRM</name>
<organism evidence="4 5">
    <name type="scientific">Dendrosporobacter quercicolus</name>
    <dbReference type="NCBI Taxonomy" id="146817"/>
    <lineage>
        <taxon>Bacteria</taxon>
        <taxon>Bacillati</taxon>
        <taxon>Bacillota</taxon>
        <taxon>Negativicutes</taxon>
        <taxon>Selenomonadales</taxon>
        <taxon>Sporomusaceae</taxon>
        <taxon>Dendrosporobacter</taxon>
    </lineage>
</organism>
<gene>
    <name evidence="4" type="ORF">SAMN04488502_106109</name>
</gene>
<dbReference type="InterPro" id="IPR004995">
    <property type="entry name" value="Spore_Ger"/>
</dbReference>
<feature type="transmembrane region" description="Helical" evidence="3">
    <location>
        <begin position="417"/>
        <end position="436"/>
    </location>
</feature>
<proteinExistence type="inferred from homology"/>
<keyword evidence="3" id="KW-1133">Transmembrane helix</keyword>
<keyword evidence="2 3" id="KW-0472">Membrane</keyword>
<evidence type="ECO:0000256" key="1">
    <source>
        <dbReference type="ARBA" id="ARBA00005278"/>
    </source>
</evidence>
<dbReference type="EMBL" id="FNHB01000006">
    <property type="protein sequence ID" value="SDM64975.1"/>
    <property type="molecule type" value="Genomic_DNA"/>
</dbReference>
<reference evidence="4 5" key="1">
    <citation type="submission" date="2016-10" db="EMBL/GenBank/DDBJ databases">
        <authorList>
            <person name="de Groot N.N."/>
        </authorList>
    </citation>
    <scope>NUCLEOTIDE SEQUENCE [LARGE SCALE GENOMIC DNA]</scope>
    <source>
        <strain evidence="4 5">DSM 1736</strain>
    </source>
</reference>
<comment type="similarity">
    <text evidence="1">Belongs to the GerABKA family.</text>
</comment>
<dbReference type="GO" id="GO:0016020">
    <property type="term" value="C:membrane"/>
    <property type="evidence" value="ECO:0007669"/>
    <property type="project" value="InterPro"/>
</dbReference>
<dbReference type="RefSeq" id="WP_092073654.1">
    <property type="nucleotide sequence ID" value="NZ_FNHB01000006.1"/>
</dbReference>
<evidence type="ECO:0000256" key="2">
    <source>
        <dbReference type="ARBA" id="ARBA00023136"/>
    </source>
</evidence>
<feature type="transmembrane region" description="Helical" evidence="3">
    <location>
        <begin position="474"/>
        <end position="496"/>
    </location>
</feature>
<protein>
    <submittedName>
        <fullName evidence="4">Spore germination protein</fullName>
    </submittedName>
</protein>
<dbReference type="Pfam" id="PF03323">
    <property type="entry name" value="GerA"/>
    <property type="match status" value="1"/>
</dbReference>
<dbReference type="GO" id="GO:0009847">
    <property type="term" value="P:spore germination"/>
    <property type="evidence" value="ECO:0007669"/>
    <property type="project" value="InterPro"/>
</dbReference>
<dbReference type="InterPro" id="IPR050768">
    <property type="entry name" value="UPF0353/GerABKA_families"/>
</dbReference>
<sequence length="551" mass="60214">MDGNSKMKVHKLSAAVPHAAMNKARERLHALRRLTSQGAELGEELSQVVERIRQVAAPADQPFLFTGQLAENQHLLQAALRDCDDVKYRTFETIGRKALLVYLDGMTDTVMLEKNVLETLMQAEEPQSAAGFELEKTLSTLFTTSSLTVVTNTAVALEAILIGHALILLDGVAKGIVIGSIKHVKRNVETARSEGSVRAPFDAFNETLQDNIVLIRRRSRDPQLKVRIIRVGERTKTALAVIYVANLVKPGLVEELFRRLEAIHTDRILLATNLSEAITDHPWTPFPQVIDTEMPERVVASLYEGRVAILTDNTPFCLIVPCTYTAIMQSTDDFSVQPVIGSLLRLTRHVAAFVAIYLPAIYIAIVSYHPGILPTPLAISIAELRAKTPFPSFLEAVMMEVLLELIQEAVVRLPNKLVGVASMLGAFVIGTTVVQAGLINPLLVVVTSVTAIASFSISSYNFGIALRALRIPMFIAASVLGLYGVIISALLVTIHLCSLRSFGESWLGGAGDITLLQDWKDGIVRLPARYLRSRPKEMGGQELSRAGDDSG</sequence>
<dbReference type="OrthoDB" id="9772630at2"/>
<feature type="transmembrane region" description="Helical" evidence="3">
    <location>
        <begin position="442"/>
        <end position="462"/>
    </location>
</feature>
<dbReference type="STRING" id="146817.SAMN04488502_106109"/>
<dbReference type="Proteomes" id="UP000214880">
    <property type="component" value="Unassembled WGS sequence"/>
</dbReference>
<feature type="transmembrane region" description="Helical" evidence="3">
    <location>
        <begin position="350"/>
        <end position="368"/>
    </location>
</feature>
<evidence type="ECO:0000313" key="4">
    <source>
        <dbReference type="EMBL" id="SDM64975.1"/>
    </source>
</evidence>
<accession>A0A1G9UZA3</accession>
<dbReference type="PANTHER" id="PTHR22550:SF5">
    <property type="entry name" value="LEUCINE ZIPPER PROTEIN 4"/>
    <property type="match status" value="1"/>
</dbReference>
<dbReference type="PIRSF" id="PIRSF005690">
    <property type="entry name" value="GerBA"/>
    <property type="match status" value="1"/>
</dbReference>
<evidence type="ECO:0000313" key="5">
    <source>
        <dbReference type="Proteomes" id="UP000214880"/>
    </source>
</evidence>
<evidence type="ECO:0000256" key="3">
    <source>
        <dbReference type="SAM" id="Phobius"/>
    </source>
</evidence>
<dbReference type="PANTHER" id="PTHR22550">
    <property type="entry name" value="SPORE GERMINATION PROTEIN"/>
    <property type="match status" value="1"/>
</dbReference>
<keyword evidence="3" id="KW-0812">Transmembrane</keyword>